<protein>
    <submittedName>
        <fullName evidence="3">Uncharacterized protein</fullName>
    </submittedName>
</protein>
<accession>A0A1I1MKE7</accession>
<dbReference type="EMBL" id="FOLE01000010">
    <property type="protein sequence ID" value="SFC83668.1"/>
    <property type="molecule type" value="Genomic_DNA"/>
</dbReference>
<name>A0A1I1MKE7_9BACT</name>
<proteinExistence type="predicted"/>
<dbReference type="Proteomes" id="UP000199514">
    <property type="component" value="Unassembled WGS sequence"/>
</dbReference>
<sequence>MEELIKQIEEIISLLGDNNTSYPKKNKDTFIDKLDKINEMFEILQNSGDIRVQTINYKYINKLISLVREHIKNQSDPTMTIERLYQRVNNIKSSIISFTFLENKAKKAEEEIETKRLSINTFAANIEEYKTRIAELEKKANEVIAKDKTVNKLINDAQEALEVNSAQGISAAFAAQYQDIQTRNKFLWIFNSWLVGAAVFALGAIITIWILINQTEDNMDKLLRIHNTITVYTEYWVSMLVARITAVAISLAGATFCAKQYIKQQNIAEDYAYKAVLAKSIVAFTEEIKSHDPSKAGEYLTKVLDEIHKDPLRGRDNKEDSNVGIDLQELIKNLMDKIPTNKQG</sequence>
<keyword evidence="4" id="KW-1185">Reference proteome</keyword>
<evidence type="ECO:0000313" key="3">
    <source>
        <dbReference type="EMBL" id="SFC83668.1"/>
    </source>
</evidence>
<keyword evidence="2" id="KW-0472">Membrane</keyword>
<keyword evidence="1" id="KW-0175">Coiled coil</keyword>
<keyword evidence="2" id="KW-0812">Transmembrane</keyword>
<dbReference type="AlphaFoldDB" id="A0A1I1MKE7"/>
<evidence type="ECO:0000313" key="4">
    <source>
        <dbReference type="Proteomes" id="UP000199514"/>
    </source>
</evidence>
<feature type="coiled-coil region" evidence="1">
    <location>
        <begin position="98"/>
        <end position="146"/>
    </location>
</feature>
<evidence type="ECO:0000256" key="2">
    <source>
        <dbReference type="SAM" id="Phobius"/>
    </source>
</evidence>
<feature type="transmembrane region" description="Helical" evidence="2">
    <location>
        <begin position="186"/>
        <end position="212"/>
    </location>
</feature>
<organism evidence="3 4">
    <name type="scientific">Flexibacter flexilis DSM 6793</name>
    <dbReference type="NCBI Taxonomy" id="927664"/>
    <lineage>
        <taxon>Bacteria</taxon>
        <taxon>Pseudomonadati</taxon>
        <taxon>Bacteroidota</taxon>
        <taxon>Cytophagia</taxon>
        <taxon>Cytophagales</taxon>
        <taxon>Flexibacteraceae</taxon>
        <taxon>Flexibacter</taxon>
    </lineage>
</organism>
<reference evidence="3 4" key="1">
    <citation type="submission" date="2016-10" db="EMBL/GenBank/DDBJ databases">
        <authorList>
            <person name="de Groot N.N."/>
        </authorList>
    </citation>
    <scope>NUCLEOTIDE SEQUENCE [LARGE SCALE GENOMIC DNA]</scope>
    <source>
        <strain evidence="3 4">DSM 6793</strain>
    </source>
</reference>
<gene>
    <name evidence="3" type="ORF">SAMN05421780_110149</name>
</gene>
<feature type="transmembrane region" description="Helical" evidence="2">
    <location>
        <begin position="235"/>
        <end position="258"/>
    </location>
</feature>
<keyword evidence="2" id="KW-1133">Transmembrane helix</keyword>
<evidence type="ECO:0000256" key="1">
    <source>
        <dbReference type="SAM" id="Coils"/>
    </source>
</evidence>